<accession>A0A830GD72</accession>
<evidence type="ECO:0000313" key="3">
    <source>
        <dbReference type="Proteomes" id="UP000608850"/>
    </source>
</evidence>
<dbReference type="Proteomes" id="UP000608850">
    <property type="component" value="Unassembled WGS sequence"/>
</dbReference>
<feature type="compositionally biased region" description="Polar residues" evidence="1">
    <location>
        <begin position="81"/>
        <end position="92"/>
    </location>
</feature>
<protein>
    <submittedName>
        <fullName evidence="2">Uncharacterized protein</fullName>
    </submittedName>
</protein>
<evidence type="ECO:0000313" key="2">
    <source>
        <dbReference type="EMBL" id="GGN23583.1"/>
    </source>
</evidence>
<feature type="compositionally biased region" description="Basic and acidic residues" evidence="1">
    <location>
        <begin position="66"/>
        <end position="80"/>
    </location>
</feature>
<reference evidence="2 3" key="1">
    <citation type="journal article" date="2019" name="Int. J. Syst. Evol. Microbiol.">
        <title>The Global Catalogue of Microorganisms (GCM) 10K type strain sequencing project: providing services to taxonomists for standard genome sequencing and annotation.</title>
        <authorList>
            <consortium name="The Broad Institute Genomics Platform"/>
            <consortium name="The Broad Institute Genome Sequencing Center for Infectious Disease"/>
            <person name="Wu L."/>
            <person name="Ma J."/>
        </authorList>
    </citation>
    <scope>NUCLEOTIDE SEQUENCE [LARGE SCALE GENOMIC DNA]</scope>
    <source>
        <strain evidence="2 3">JCM 16331</strain>
    </source>
</reference>
<evidence type="ECO:0000256" key="1">
    <source>
        <dbReference type="SAM" id="MobiDB-lite"/>
    </source>
</evidence>
<gene>
    <name evidence="2" type="ORF">GCM10009021_26480</name>
</gene>
<feature type="region of interest" description="Disordered" evidence="1">
    <location>
        <begin position="57"/>
        <end position="92"/>
    </location>
</feature>
<organism evidence="2 3">
    <name type="scientific">Halarchaeum nitratireducens</name>
    <dbReference type="NCBI Taxonomy" id="489913"/>
    <lineage>
        <taxon>Archaea</taxon>
        <taxon>Methanobacteriati</taxon>
        <taxon>Methanobacteriota</taxon>
        <taxon>Stenosarchaea group</taxon>
        <taxon>Halobacteria</taxon>
        <taxon>Halobacteriales</taxon>
        <taxon>Halobacteriaceae</taxon>
    </lineage>
</organism>
<keyword evidence="3" id="KW-1185">Reference proteome</keyword>
<dbReference type="AlphaFoldDB" id="A0A830GD72"/>
<comment type="caution">
    <text evidence="2">The sequence shown here is derived from an EMBL/GenBank/DDBJ whole genome shotgun (WGS) entry which is preliminary data.</text>
</comment>
<proteinExistence type="predicted"/>
<sequence>MRVVVGRAELGSIAGLARDADGLALGGRNRLRGVETGTIGVVGVDSPLSDWTLVVSNPSSLWGTNTRERRRDTDHDHENSESPTESGSRIRE</sequence>
<name>A0A830GD72_9EURY</name>
<dbReference type="EMBL" id="BMOQ01000007">
    <property type="protein sequence ID" value="GGN23583.1"/>
    <property type="molecule type" value="Genomic_DNA"/>
</dbReference>